<dbReference type="EMBL" id="MWDQ01000069">
    <property type="protein sequence ID" value="OQB73691.1"/>
    <property type="molecule type" value="Genomic_DNA"/>
</dbReference>
<dbReference type="InterPro" id="IPR050103">
    <property type="entry name" value="Class-III_PLP-dep_AT"/>
</dbReference>
<dbReference type="GO" id="GO:0003992">
    <property type="term" value="F:N2-acetyl-L-ornithine:2-oxoglutarate 5-aminotransferase activity"/>
    <property type="evidence" value="ECO:0007669"/>
    <property type="project" value="UniProtKB-EC"/>
</dbReference>
<keyword evidence="2 6" id="KW-0032">Aminotransferase</keyword>
<dbReference type="InterPro" id="IPR015421">
    <property type="entry name" value="PyrdxlP-dep_Trfase_major"/>
</dbReference>
<dbReference type="AlphaFoldDB" id="A0A1V6C9W6"/>
<comment type="similarity">
    <text evidence="5">Belongs to the class-III pyridoxal-phosphate-dependent aminotransferase family.</text>
</comment>
<dbReference type="InterPro" id="IPR015424">
    <property type="entry name" value="PyrdxlP-dep_Trfase"/>
</dbReference>
<sequence length="459" mass="52910">MDKIFNQKDRDAIKTIRIAKRFLQQKKEKQLLEIIGKEINAIPDASYIEKKWFQKSYIIGNQKDDFLTGKGVFYITEGRKLFLDATAGHYQMTFGYNHPFLMKKLNEALEMGVPWDCHSNIPGFFVKKLSEKIIQICNPESTLYQVQKNENSLNTVLLGIATGSVACSSAMKIALNYFKKNKGKQKKVVLISLNGNYHGTDFLMQRLRGMWQWIFSENLVFETIEPNDIKMMRDVFKKHGENIAGFFFEPVMMNREAILLNKDFVCEARKLTELVDALLIVDEIQTGLWYPEIFMYKQFGITPDIVILGKGLTAGFHPLSCIVYKRKLDSLEQYDAISTNGNAPLPSFMALCCLYLVQKNAEKIKKIANYYDESLKQLVLEFPKIIISKQGKGFLSGIKFKNQKIALEFHRKCLERGIWLRVHAYHEGHSTALTKFALVVSKDVIDFAINEFREILKKI</sequence>
<protein>
    <submittedName>
        <fullName evidence="6">Acetylornithine aminotransferase</fullName>
        <ecNumber evidence="6">2.6.1.11</ecNumber>
    </submittedName>
</protein>
<evidence type="ECO:0000256" key="5">
    <source>
        <dbReference type="RuleBase" id="RU003560"/>
    </source>
</evidence>
<evidence type="ECO:0000256" key="2">
    <source>
        <dbReference type="ARBA" id="ARBA00022576"/>
    </source>
</evidence>
<dbReference type="InterPro" id="IPR005814">
    <property type="entry name" value="Aminotrans_3"/>
</dbReference>
<dbReference type="PIRSF" id="PIRSF000521">
    <property type="entry name" value="Transaminase_4ab_Lys_Orn"/>
    <property type="match status" value="1"/>
</dbReference>
<dbReference type="SUPFAM" id="SSF53383">
    <property type="entry name" value="PLP-dependent transferases"/>
    <property type="match status" value="1"/>
</dbReference>
<proteinExistence type="inferred from homology"/>
<dbReference type="EC" id="2.6.1.11" evidence="6"/>
<comment type="cofactor">
    <cofactor evidence="1">
        <name>pyridoxal 5'-phosphate</name>
        <dbReference type="ChEBI" id="CHEBI:597326"/>
    </cofactor>
</comment>
<keyword evidence="3 6" id="KW-0808">Transferase</keyword>
<dbReference type="Gene3D" id="3.90.1150.10">
    <property type="entry name" value="Aspartate Aminotransferase, domain 1"/>
    <property type="match status" value="1"/>
</dbReference>
<keyword evidence="4 5" id="KW-0663">Pyridoxal phosphate</keyword>
<evidence type="ECO:0000256" key="4">
    <source>
        <dbReference type="ARBA" id="ARBA00022898"/>
    </source>
</evidence>
<dbReference type="Pfam" id="PF00202">
    <property type="entry name" value="Aminotran_3"/>
    <property type="match status" value="1"/>
</dbReference>
<dbReference type="InterPro" id="IPR015422">
    <property type="entry name" value="PyrdxlP-dep_Trfase_small"/>
</dbReference>
<dbReference type="Gene3D" id="3.40.640.10">
    <property type="entry name" value="Type I PLP-dependent aspartate aminotransferase-like (Major domain)"/>
    <property type="match status" value="1"/>
</dbReference>
<organism evidence="6">
    <name type="scientific">candidate division TA06 bacterium ADurb.Bin131</name>
    <dbReference type="NCBI Taxonomy" id="1852827"/>
    <lineage>
        <taxon>Bacteria</taxon>
        <taxon>Bacteria division TA06</taxon>
    </lineage>
</organism>
<gene>
    <name evidence="6" type="primary">argD_2</name>
    <name evidence="6" type="ORF">BWX89_00837</name>
</gene>
<evidence type="ECO:0000256" key="1">
    <source>
        <dbReference type="ARBA" id="ARBA00001933"/>
    </source>
</evidence>
<evidence type="ECO:0000313" key="6">
    <source>
        <dbReference type="EMBL" id="OQB73691.1"/>
    </source>
</evidence>
<evidence type="ECO:0000256" key="3">
    <source>
        <dbReference type="ARBA" id="ARBA00022679"/>
    </source>
</evidence>
<dbReference type="PANTHER" id="PTHR11986">
    <property type="entry name" value="AMINOTRANSFERASE CLASS III"/>
    <property type="match status" value="1"/>
</dbReference>
<reference evidence="6" key="1">
    <citation type="submission" date="2017-02" db="EMBL/GenBank/DDBJ databases">
        <title>Delving into the versatile metabolic prowess of the omnipresent phylum Bacteroidetes.</title>
        <authorList>
            <person name="Nobu M.K."/>
            <person name="Mei R."/>
            <person name="Narihiro T."/>
            <person name="Kuroda K."/>
            <person name="Liu W.-T."/>
        </authorList>
    </citation>
    <scope>NUCLEOTIDE SEQUENCE</scope>
    <source>
        <strain evidence="6">ADurb.Bin131</strain>
    </source>
</reference>
<name>A0A1V6C9W6_UNCT6</name>
<comment type="caution">
    <text evidence="6">The sequence shown here is derived from an EMBL/GenBank/DDBJ whole genome shotgun (WGS) entry which is preliminary data.</text>
</comment>
<dbReference type="PANTHER" id="PTHR11986:SF79">
    <property type="entry name" value="ACETYLORNITHINE AMINOTRANSFERASE, MITOCHONDRIAL"/>
    <property type="match status" value="1"/>
</dbReference>
<dbReference type="GO" id="GO:0030170">
    <property type="term" value="F:pyridoxal phosphate binding"/>
    <property type="evidence" value="ECO:0007669"/>
    <property type="project" value="InterPro"/>
</dbReference>
<dbReference type="GO" id="GO:0042802">
    <property type="term" value="F:identical protein binding"/>
    <property type="evidence" value="ECO:0007669"/>
    <property type="project" value="TreeGrafter"/>
</dbReference>
<dbReference type="Proteomes" id="UP000485562">
    <property type="component" value="Unassembled WGS sequence"/>
</dbReference>
<accession>A0A1V6C9W6</accession>